<gene>
    <name evidence="1" type="ORF">CY34DRAFT_7606</name>
</gene>
<sequence>MAKYNIQIQILHENRKINFLSCSLLFHVQVNSNSAHDSTASGWIHIQLRELPRSALLTDLRRLCIRNRVLGVTDVAIDYHRFLPTGRAYLTLAHSEHMHKNLRALDNASVGSLPIQAVSAPPPRSGHRRLDKTETQRKVFSGNGPHGGIPSRLKHVVIWGFPGKISEEAVEEYLREFRLDNIDSKSGAVRVELAANTFSLYSRYLVRPTSTAEAHRLVRQLHMTYYEPGHWGRRYQLRARVVY</sequence>
<accession>A0A0D0C361</accession>
<name>A0A0D0C361_9AGAM</name>
<evidence type="ECO:0000313" key="1">
    <source>
        <dbReference type="EMBL" id="KIK49308.1"/>
    </source>
</evidence>
<keyword evidence="2" id="KW-1185">Reference proteome</keyword>
<evidence type="ECO:0000313" key="2">
    <source>
        <dbReference type="Proteomes" id="UP000054485"/>
    </source>
</evidence>
<dbReference type="InParanoid" id="A0A0D0C361"/>
<reference evidence="2" key="2">
    <citation type="submission" date="2015-01" db="EMBL/GenBank/DDBJ databases">
        <title>Evolutionary Origins and Diversification of the Mycorrhizal Mutualists.</title>
        <authorList>
            <consortium name="DOE Joint Genome Institute"/>
            <consortium name="Mycorrhizal Genomics Consortium"/>
            <person name="Kohler A."/>
            <person name="Kuo A."/>
            <person name="Nagy L.G."/>
            <person name="Floudas D."/>
            <person name="Copeland A."/>
            <person name="Barry K.W."/>
            <person name="Cichocki N."/>
            <person name="Veneault-Fourrey C."/>
            <person name="LaButti K."/>
            <person name="Lindquist E.A."/>
            <person name="Lipzen A."/>
            <person name="Lundell T."/>
            <person name="Morin E."/>
            <person name="Murat C."/>
            <person name="Riley R."/>
            <person name="Ohm R."/>
            <person name="Sun H."/>
            <person name="Tunlid A."/>
            <person name="Henrissat B."/>
            <person name="Grigoriev I.V."/>
            <person name="Hibbett D.S."/>
            <person name="Martin F."/>
        </authorList>
    </citation>
    <scope>NUCLEOTIDE SEQUENCE [LARGE SCALE GENOMIC DNA]</scope>
    <source>
        <strain evidence="2">UH-Slu-Lm8-n1</strain>
    </source>
</reference>
<dbReference type="OrthoDB" id="5541797at2759"/>
<reference evidence="1 2" key="1">
    <citation type="submission" date="2014-04" db="EMBL/GenBank/DDBJ databases">
        <authorList>
            <consortium name="DOE Joint Genome Institute"/>
            <person name="Kuo A."/>
            <person name="Ruytinx J."/>
            <person name="Rineau F."/>
            <person name="Colpaert J."/>
            <person name="Kohler A."/>
            <person name="Nagy L.G."/>
            <person name="Floudas D."/>
            <person name="Copeland A."/>
            <person name="Barry K.W."/>
            <person name="Cichocki N."/>
            <person name="Veneault-Fourrey C."/>
            <person name="LaButti K."/>
            <person name="Lindquist E.A."/>
            <person name="Lipzen A."/>
            <person name="Lundell T."/>
            <person name="Morin E."/>
            <person name="Murat C."/>
            <person name="Sun H."/>
            <person name="Tunlid A."/>
            <person name="Henrissat B."/>
            <person name="Grigoriev I.V."/>
            <person name="Hibbett D.S."/>
            <person name="Martin F."/>
            <person name="Nordberg H.P."/>
            <person name="Cantor M.N."/>
            <person name="Hua S.X."/>
        </authorList>
    </citation>
    <scope>NUCLEOTIDE SEQUENCE [LARGE SCALE GENOMIC DNA]</scope>
    <source>
        <strain evidence="1 2">UH-Slu-Lm8-n1</strain>
    </source>
</reference>
<organism evidence="1 2">
    <name type="scientific">Suillus luteus UH-Slu-Lm8-n1</name>
    <dbReference type="NCBI Taxonomy" id="930992"/>
    <lineage>
        <taxon>Eukaryota</taxon>
        <taxon>Fungi</taxon>
        <taxon>Dikarya</taxon>
        <taxon>Basidiomycota</taxon>
        <taxon>Agaricomycotina</taxon>
        <taxon>Agaricomycetes</taxon>
        <taxon>Agaricomycetidae</taxon>
        <taxon>Boletales</taxon>
        <taxon>Suillineae</taxon>
        <taxon>Suillaceae</taxon>
        <taxon>Suillus</taxon>
    </lineage>
</organism>
<dbReference type="HOGENOM" id="CLU_085824_0_0_1"/>
<proteinExistence type="predicted"/>
<protein>
    <submittedName>
        <fullName evidence="1">Unplaced genomic scaffold CY34scaffold_2, whole genome shotgun sequence</fullName>
    </submittedName>
</protein>
<dbReference type="Proteomes" id="UP000054485">
    <property type="component" value="Unassembled WGS sequence"/>
</dbReference>
<dbReference type="EMBL" id="KN835133">
    <property type="protein sequence ID" value="KIK49308.1"/>
    <property type="molecule type" value="Genomic_DNA"/>
</dbReference>
<dbReference type="AlphaFoldDB" id="A0A0D0C361"/>